<dbReference type="Pfam" id="PF01577">
    <property type="entry name" value="Peptidase_S30"/>
    <property type="match status" value="1"/>
</dbReference>
<dbReference type="GO" id="GO:0004197">
    <property type="term" value="F:cysteine-type endopeptidase activity"/>
    <property type="evidence" value="ECO:0007669"/>
    <property type="project" value="InterPro"/>
</dbReference>
<dbReference type="EMBL" id="AY840083">
    <property type="protein sequence ID" value="AAW28077.1"/>
    <property type="molecule type" value="Genomic_RNA"/>
</dbReference>
<evidence type="ECO:0000259" key="1">
    <source>
        <dbReference type="PROSITE" id="PS51871"/>
    </source>
</evidence>
<dbReference type="PROSITE" id="PS51871">
    <property type="entry name" value="PV_P1_PRO"/>
    <property type="match status" value="1"/>
</dbReference>
<reference evidence="2" key="1">
    <citation type="submission" date="2004-11" db="EMBL/GenBank/DDBJ databases">
        <title>Potato Virus Y NTN: Coat protein and P1 protein of a Brazilian isolate.</title>
        <authorList>
            <person name="Sawazaki H.E."/>
            <person name="Souza-Dias J.A.C."/>
            <person name="Modolo D.G."/>
            <person name="Machado D.S."/>
            <person name="Felcar G.N."/>
        </authorList>
    </citation>
    <scope>NUCLEOTIDE SEQUENCE</scope>
    <source>
        <strain evidence="2">NTN</strain>
    </source>
</reference>
<dbReference type="InterPro" id="IPR002540">
    <property type="entry name" value="Pept_S30_P1_potyvir"/>
</dbReference>
<feature type="domain" description="Peptidase S30" evidence="1">
    <location>
        <begin position="141"/>
        <end position="274"/>
    </location>
</feature>
<proteinExistence type="predicted"/>
<name>Q5MBG4_9POTV</name>
<sequence length="274" mass="31049">MATYTSTIQFGSIECKLPYSPAPFGLVAGKREVSTTTDPFASLEMQLSARLRRQEFATIRTSKNGTCMYRYKTDVQIARIQKKREEREREEYNFQMAASSVVSKITIAGGEPPSKLESQVRRGVIHTTPRMRTAKTYHTPKLTEGQMNHLIKQVKQIMSTKGGSVQLISKKSTHVHYKEVLGSHRAVVCTAHMRGLRKRVDFRCDKWTVVRLQHLARTDKWTNQVRATDLRKGDSGVILSNTNLKGNFGRSSEGLFIVRGSHEGKIYDARSRVT</sequence>
<evidence type="ECO:0000313" key="2">
    <source>
        <dbReference type="EMBL" id="AAW28077.1"/>
    </source>
</evidence>
<accession>Q5MBG4</accession>
<protein>
    <submittedName>
        <fullName evidence="2">p1 protein</fullName>
    </submittedName>
</protein>
<dbReference type="GO" id="GO:0006508">
    <property type="term" value="P:proteolysis"/>
    <property type="evidence" value="ECO:0007669"/>
    <property type="project" value="InterPro"/>
</dbReference>
<organism evidence="2">
    <name type="scientific">Potato virus Y strain NTN</name>
    <dbReference type="NCBI Taxonomy" id="122280"/>
    <lineage>
        <taxon>Viruses</taxon>
        <taxon>Riboviria</taxon>
        <taxon>Orthornavirae</taxon>
        <taxon>Pisuviricota</taxon>
        <taxon>Stelpaviricetes</taxon>
        <taxon>Patatavirales</taxon>
        <taxon>Potyviridae</taxon>
        <taxon>Potyvirus</taxon>
        <taxon>Potyvirus yituberosi</taxon>
        <taxon>Potato virus Y</taxon>
    </lineage>
</organism>